<protein>
    <submittedName>
        <fullName evidence="2">Uncharacterized protein</fullName>
    </submittedName>
</protein>
<dbReference type="EMBL" id="CAUOFW020002169">
    <property type="protein sequence ID" value="CAK9151776.1"/>
    <property type="molecule type" value="Genomic_DNA"/>
</dbReference>
<evidence type="ECO:0000313" key="2">
    <source>
        <dbReference type="EMBL" id="CAK9151776.1"/>
    </source>
</evidence>
<dbReference type="GO" id="GO:0046872">
    <property type="term" value="F:metal ion binding"/>
    <property type="evidence" value="ECO:0007669"/>
    <property type="project" value="UniProtKB-KW"/>
</dbReference>
<name>A0ABC8S3H5_9AQUA</name>
<reference evidence="2 3" key="1">
    <citation type="submission" date="2024-02" db="EMBL/GenBank/DDBJ databases">
        <authorList>
            <person name="Vignale AGUSTIN F."/>
            <person name="Sosa J E."/>
            <person name="Modenutti C."/>
        </authorList>
    </citation>
    <scope>NUCLEOTIDE SEQUENCE [LARGE SCALE GENOMIC DNA]</scope>
</reference>
<gene>
    <name evidence="2" type="ORF">ILEXP_LOCUS19942</name>
</gene>
<dbReference type="PANTHER" id="PTHR46594:SF4">
    <property type="entry name" value="P-TYPE CATION-TRANSPORTING ATPASE"/>
    <property type="match status" value="1"/>
</dbReference>
<evidence type="ECO:0000256" key="1">
    <source>
        <dbReference type="ARBA" id="ARBA00022723"/>
    </source>
</evidence>
<dbReference type="PANTHER" id="PTHR46594">
    <property type="entry name" value="P-TYPE CATION-TRANSPORTING ATPASE"/>
    <property type="match status" value="1"/>
</dbReference>
<organism evidence="2 3">
    <name type="scientific">Ilex paraguariensis</name>
    <name type="common">yerba mate</name>
    <dbReference type="NCBI Taxonomy" id="185542"/>
    <lineage>
        <taxon>Eukaryota</taxon>
        <taxon>Viridiplantae</taxon>
        <taxon>Streptophyta</taxon>
        <taxon>Embryophyta</taxon>
        <taxon>Tracheophyta</taxon>
        <taxon>Spermatophyta</taxon>
        <taxon>Magnoliopsida</taxon>
        <taxon>eudicotyledons</taxon>
        <taxon>Gunneridae</taxon>
        <taxon>Pentapetalae</taxon>
        <taxon>asterids</taxon>
        <taxon>campanulids</taxon>
        <taxon>Aquifoliales</taxon>
        <taxon>Aquifoliaceae</taxon>
        <taxon>Ilex</taxon>
    </lineage>
</organism>
<keyword evidence="3" id="KW-1185">Reference proteome</keyword>
<sequence>MVLIYIPGIKYELETKVVKMLPIGELLRWIISTPVQFNIGRRFYAGSYKALRHGSTNMDVLIALGTNAAYFYSVYSVLRAASSPTFKDTEFFETSSMLISCILLGGFGQGEDF</sequence>
<dbReference type="AlphaFoldDB" id="A0ABC8S3H5"/>
<accession>A0ABC8S3H5</accession>
<keyword evidence="1" id="KW-0479">Metal-binding</keyword>
<evidence type="ECO:0000313" key="3">
    <source>
        <dbReference type="Proteomes" id="UP001642360"/>
    </source>
</evidence>
<proteinExistence type="predicted"/>
<dbReference type="Proteomes" id="UP001642360">
    <property type="component" value="Unassembled WGS sequence"/>
</dbReference>
<comment type="caution">
    <text evidence="2">The sequence shown here is derived from an EMBL/GenBank/DDBJ whole genome shotgun (WGS) entry which is preliminary data.</text>
</comment>